<keyword evidence="2 6" id="KW-0378">Hydrolase</keyword>
<dbReference type="InterPro" id="IPR013320">
    <property type="entry name" value="ConA-like_dom_sf"/>
</dbReference>
<accession>A0A1T4JYK0</accession>
<evidence type="ECO:0000313" key="8">
    <source>
        <dbReference type="EMBL" id="SJZ35243.1"/>
    </source>
</evidence>
<feature type="domain" description="Beta-xylosidase C-terminal Concanavalin A-like" evidence="7">
    <location>
        <begin position="317"/>
        <end position="504"/>
    </location>
</feature>
<dbReference type="EMBL" id="FUWS01000001">
    <property type="protein sequence ID" value="SJZ35243.1"/>
    <property type="molecule type" value="Genomic_DNA"/>
</dbReference>
<dbReference type="PANTHER" id="PTHR42812:SF12">
    <property type="entry name" value="BETA-XYLOSIDASE-RELATED"/>
    <property type="match status" value="1"/>
</dbReference>
<evidence type="ECO:0000256" key="5">
    <source>
        <dbReference type="PIRSR" id="PIRSR606710-2"/>
    </source>
</evidence>
<dbReference type="InterPro" id="IPR041542">
    <property type="entry name" value="GH43_C2"/>
</dbReference>
<name>A0A1T4JYK0_9ACTN</name>
<dbReference type="SUPFAM" id="SSF75005">
    <property type="entry name" value="Arabinanase/levansucrase/invertase"/>
    <property type="match status" value="1"/>
</dbReference>
<dbReference type="Gene3D" id="2.115.10.20">
    <property type="entry name" value="Glycosyl hydrolase domain, family 43"/>
    <property type="match status" value="1"/>
</dbReference>
<proteinExistence type="inferred from homology"/>
<dbReference type="GO" id="GO:0005975">
    <property type="term" value="P:carbohydrate metabolic process"/>
    <property type="evidence" value="ECO:0007669"/>
    <property type="project" value="InterPro"/>
</dbReference>
<evidence type="ECO:0000256" key="4">
    <source>
        <dbReference type="PIRSR" id="PIRSR606710-1"/>
    </source>
</evidence>
<dbReference type="AlphaFoldDB" id="A0A1T4JYK0"/>
<comment type="similarity">
    <text evidence="1 6">Belongs to the glycosyl hydrolase 43 family.</text>
</comment>
<dbReference type="PANTHER" id="PTHR42812">
    <property type="entry name" value="BETA-XYLOSIDASE"/>
    <property type="match status" value="1"/>
</dbReference>
<keyword evidence="3 6" id="KW-0326">Glycosidase</keyword>
<dbReference type="InterPro" id="IPR006710">
    <property type="entry name" value="Glyco_hydro_43"/>
</dbReference>
<dbReference type="CDD" id="cd09001">
    <property type="entry name" value="GH43_FsAxh1-like"/>
    <property type="match status" value="1"/>
</dbReference>
<evidence type="ECO:0000256" key="3">
    <source>
        <dbReference type="ARBA" id="ARBA00023295"/>
    </source>
</evidence>
<dbReference type="GO" id="GO:0004553">
    <property type="term" value="F:hydrolase activity, hydrolyzing O-glycosyl compounds"/>
    <property type="evidence" value="ECO:0007669"/>
    <property type="project" value="InterPro"/>
</dbReference>
<reference evidence="8 9" key="1">
    <citation type="submission" date="2017-02" db="EMBL/GenBank/DDBJ databases">
        <authorList>
            <person name="Peterson S.W."/>
        </authorList>
    </citation>
    <scope>NUCLEOTIDE SEQUENCE [LARGE SCALE GENOMIC DNA]</scope>
    <source>
        <strain evidence="8 9">DSM 45154</strain>
    </source>
</reference>
<feature type="site" description="Important for catalytic activity, responsible for pKa modulation of the active site Glu and correct orientation of both the proton donor and substrate" evidence="5">
    <location>
        <position position="130"/>
    </location>
</feature>
<dbReference type="Pfam" id="PF04616">
    <property type="entry name" value="Glyco_hydro_43"/>
    <property type="match status" value="1"/>
</dbReference>
<feature type="active site" description="Proton acceptor" evidence="4">
    <location>
        <position position="22"/>
    </location>
</feature>
<dbReference type="Gene3D" id="2.60.120.200">
    <property type="match status" value="1"/>
</dbReference>
<dbReference type="RefSeq" id="WP_078759516.1">
    <property type="nucleotide sequence ID" value="NZ_FUWS01000001.1"/>
</dbReference>
<dbReference type="InterPro" id="IPR023296">
    <property type="entry name" value="Glyco_hydro_beta-prop_sf"/>
</dbReference>
<feature type="active site" description="Proton donor" evidence="4">
    <location>
        <position position="189"/>
    </location>
</feature>
<gene>
    <name evidence="8" type="ORF">SAMN02745673_00064</name>
</gene>
<sequence length="512" mass="54903">MRAAPATAASYRNPVLAADFSDPDVIRVGADYYLVASSFHRVPGLPVLHSRDLVDWSFLGHALARLEPEEHYALPRWGGGVWAPAIRYHAGLFRIFYPDPDHGLFVVTAPDPRGPWSRPIPLKEGAGYIDPCPLWDGEDAYLVHAWARSRSGVANRLTLHRMSPDGTRLLDRGRVVVDGDLIPGCHTLEGPKLYRRDGWYWILAPAGGVTDGWQSAFRSRSIDGPYEHRVVMARNGGPINGPHQGAWVSAPAGDDWFVHFQDRGPFGRVVHLQPMTWRADGWPVIGFDDGSGCGTPVEVHPRPLSPAPAAPLLTAHDDFRGGPGPRWTWQANPRAGWLVECDGLGLVCVPDVGGGDLTAVPHVLGQRLPAFPCTVTTRVRLESDALGAVAGLTVLGDTFGWVGLRRGPSGPEVVRGEGPGVAGGPAEVTRPLPGESEVGLRVDIDADARCRFLVDDGTGWSGLGPAFTASPGRWVGATLGLFALGPAGAERATGHAVFRFFRVEAASAAPYP</sequence>
<evidence type="ECO:0000256" key="2">
    <source>
        <dbReference type="ARBA" id="ARBA00022801"/>
    </source>
</evidence>
<dbReference type="Proteomes" id="UP000190637">
    <property type="component" value="Unassembled WGS sequence"/>
</dbReference>
<evidence type="ECO:0000313" key="9">
    <source>
        <dbReference type="Proteomes" id="UP000190637"/>
    </source>
</evidence>
<evidence type="ECO:0000256" key="6">
    <source>
        <dbReference type="RuleBase" id="RU361187"/>
    </source>
</evidence>
<organism evidence="8 9">
    <name type="scientific">Marinactinospora thermotolerans DSM 45154</name>
    <dbReference type="NCBI Taxonomy" id="1122192"/>
    <lineage>
        <taxon>Bacteria</taxon>
        <taxon>Bacillati</taxon>
        <taxon>Actinomycetota</taxon>
        <taxon>Actinomycetes</taxon>
        <taxon>Streptosporangiales</taxon>
        <taxon>Nocardiopsidaceae</taxon>
        <taxon>Marinactinospora</taxon>
    </lineage>
</organism>
<dbReference type="Pfam" id="PF17851">
    <property type="entry name" value="GH43_C2"/>
    <property type="match status" value="1"/>
</dbReference>
<dbReference type="OrthoDB" id="9801455at2"/>
<evidence type="ECO:0000259" key="7">
    <source>
        <dbReference type="Pfam" id="PF17851"/>
    </source>
</evidence>
<dbReference type="InterPro" id="IPR051795">
    <property type="entry name" value="Glycosyl_Hydrlase_43"/>
</dbReference>
<keyword evidence="9" id="KW-1185">Reference proteome</keyword>
<protein>
    <submittedName>
        <fullName evidence="8">Beta-xylosidase</fullName>
    </submittedName>
</protein>
<evidence type="ECO:0000256" key="1">
    <source>
        <dbReference type="ARBA" id="ARBA00009865"/>
    </source>
</evidence>
<dbReference type="SUPFAM" id="SSF49899">
    <property type="entry name" value="Concanavalin A-like lectins/glucanases"/>
    <property type="match status" value="1"/>
</dbReference>
<dbReference type="STRING" id="1122192.SAMN02745673_00064"/>